<dbReference type="PATRIC" id="fig|48936.3.peg.961"/>
<dbReference type="Gene3D" id="1.10.3210.10">
    <property type="entry name" value="Hypothetical protein af1432"/>
    <property type="match status" value="1"/>
</dbReference>
<dbReference type="RefSeq" id="WP_039331878.1">
    <property type="nucleotide sequence ID" value="NZ_JRVC01000003.1"/>
</dbReference>
<comment type="caution">
    <text evidence="2">The sequence shown here is derived from an EMBL/GenBank/DDBJ whole genome shotgun (WGS) entry which is preliminary data.</text>
</comment>
<dbReference type="STRING" id="48936.NJ75_00949"/>
<accession>A0A0B9A0J3</accession>
<dbReference type="PANTHER" id="PTHR43155">
    <property type="entry name" value="CYCLIC DI-GMP PHOSPHODIESTERASE PA4108-RELATED"/>
    <property type="match status" value="1"/>
</dbReference>
<dbReference type="SUPFAM" id="SSF109604">
    <property type="entry name" value="HD-domain/PDEase-like"/>
    <property type="match status" value="1"/>
</dbReference>
<dbReference type="CDD" id="cd00077">
    <property type="entry name" value="HDc"/>
    <property type="match status" value="1"/>
</dbReference>
<dbReference type="PROSITE" id="PS51832">
    <property type="entry name" value="HD_GYP"/>
    <property type="match status" value="1"/>
</dbReference>
<dbReference type="PANTHER" id="PTHR43155:SF2">
    <property type="entry name" value="CYCLIC DI-GMP PHOSPHODIESTERASE PA4108"/>
    <property type="match status" value="1"/>
</dbReference>
<dbReference type="InterPro" id="IPR021812">
    <property type="entry name" value="DUF3391"/>
</dbReference>
<dbReference type="Proteomes" id="UP000031338">
    <property type="component" value="Unassembled WGS sequence"/>
</dbReference>
<dbReference type="InterPro" id="IPR003607">
    <property type="entry name" value="HD/PDEase_dom"/>
</dbReference>
<name>A0A0B9A0J3_9SPHN</name>
<dbReference type="Pfam" id="PF11871">
    <property type="entry name" value="DUF3391"/>
    <property type="match status" value="1"/>
</dbReference>
<evidence type="ECO:0000313" key="2">
    <source>
        <dbReference type="EMBL" id="KHS48864.1"/>
    </source>
</evidence>
<gene>
    <name evidence="2" type="ORF">NJ75_00949</name>
</gene>
<dbReference type="InterPro" id="IPR037522">
    <property type="entry name" value="HD_GYP_dom"/>
</dbReference>
<dbReference type="Pfam" id="PF13487">
    <property type="entry name" value="HD_5"/>
    <property type="match status" value="1"/>
</dbReference>
<dbReference type="EMBL" id="JRVC01000003">
    <property type="protein sequence ID" value="KHS48864.1"/>
    <property type="molecule type" value="Genomic_DNA"/>
</dbReference>
<sequence length="425" mass="46319">MLKRISTDEVQLGMFIHKLEGSWFSHPFWKRKFLLDDPDMLDRLRESEVDGVIIDTTRGKAVADEPVAAPHIVSGPRNAGMTAKSMRPAIEPVPQRPGPGFGRAPAAMPMAREFGRAKRAAGDALRVVSKAFIEVRLGKAIKVHDIEPVLDAVYASVQRNLYAFNGLLRCQNDNEPVYRHSLAVSALMIALARHMKFSPVDIRDAGMAGLLMDVGVGQLPVDLASVGGDYSLLRPDLREQHVVLGYTFLKAAGDIPEPVLRVILHHHERLDGSGYPQGLSGAAIEALSRMAAICDTYDTLISGAEQLDPADAIRRLREQPSTFDPGILERFVETVGVYPIGSFVRLRSQRLAMVVDEDPADTALPVVRTFWSLPLAKRLKGETIALAHCYGDDAIEGIADLADLDLPDIGALRESLLAAACKEAA</sequence>
<organism evidence="2 3">
    <name type="scientific">Novosphingobium subterraneum</name>
    <dbReference type="NCBI Taxonomy" id="48936"/>
    <lineage>
        <taxon>Bacteria</taxon>
        <taxon>Pseudomonadati</taxon>
        <taxon>Pseudomonadota</taxon>
        <taxon>Alphaproteobacteria</taxon>
        <taxon>Sphingomonadales</taxon>
        <taxon>Sphingomonadaceae</taxon>
        <taxon>Novosphingobium</taxon>
    </lineage>
</organism>
<dbReference type="AlphaFoldDB" id="A0A0B9A0J3"/>
<reference evidence="2 3" key="1">
    <citation type="submission" date="2014-10" db="EMBL/GenBank/DDBJ databases">
        <title>Draft genome sequence of Novosphingobium subterraneum DSM 12447.</title>
        <authorList>
            <person name="Gan H.M."/>
            <person name="Gan H.Y."/>
            <person name="Savka M.A."/>
        </authorList>
    </citation>
    <scope>NUCLEOTIDE SEQUENCE [LARGE SCALE GENOMIC DNA]</scope>
    <source>
        <strain evidence="2 3">DSM 12447</strain>
    </source>
</reference>
<evidence type="ECO:0000259" key="1">
    <source>
        <dbReference type="PROSITE" id="PS51832"/>
    </source>
</evidence>
<protein>
    <submittedName>
        <fullName evidence="2">Metal dependent phosphohydrolase</fullName>
    </submittedName>
</protein>
<keyword evidence="3" id="KW-1185">Reference proteome</keyword>
<keyword evidence="2" id="KW-0378">Hydrolase</keyword>
<proteinExistence type="predicted"/>
<evidence type="ECO:0000313" key="3">
    <source>
        <dbReference type="Proteomes" id="UP000031338"/>
    </source>
</evidence>
<dbReference type="GO" id="GO:0008081">
    <property type="term" value="F:phosphoric diester hydrolase activity"/>
    <property type="evidence" value="ECO:0007669"/>
    <property type="project" value="UniProtKB-ARBA"/>
</dbReference>
<feature type="domain" description="HD-GYP" evidence="1">
    <location>
        <begin position="155"/>
        <end position="347"/>
    </location>
</feature>